<sequence>MFLVTGITGNVGGAAAHRLLKNGHAVRALARDPKKAAAWSEKGVEVRQGDFTDVGAITEALQGVEAAYLMVPPLLSIGPGFPEAKAMIATFSEALRKAPPPRLVVLSSVGSEQSSKLGLITTTHLLEEALADLPFPTAFVRAGSFLENYAFALGPAASTGYFDTFLIPTDRRFMMVAAEDIGNEVARLLTSKWSGRKVVELGSPMSADDLAGAMGNVLGRPIEARSIPRDQWTARLRAQGMEPVWTAMFEEMEDGFNSGWIASGVPGTEPVAATLTATEFFTKLRNARA</sequence>
<dbReference type="InterPro" id="IPR008030">
    <property type="entry name" value="NmrA-like"/>
</dbReference>
<evidence type="ECO:0000313" key="3">
    <source>
        <dbReference type="Proteomes" id="UP000064967"/>
    </source>
</evidence>
<evidence type="ECO:0000313" key="2">
    <source>
        <dbReference type="EMBL" id="AKV04479.1"/>
    </source>
</evidence>
<protein>
    <submittedName>
        <fullName evidence="2">Putative nucleoside-diphosphate-sugar epimerase</fullName>
    </submittedName>
</protein>
<dbReference type="KEGG" id="llu:AKJ09_11142"/>
<dbReference type="PANTHER" id="PTHR43162:SF1">
    <property type="entry name" value="PRESTALK A DIFFERENTIATION PROTEIN A"/>
    <property type="match status" value="1"/>
</dbReference>
<name>A0A0K1QFE0_9BACT</name>
<dbReference type="PANTHER" id="PTHR43162">
    <property type="match status" value="1"/>
</dbReference>
<gene>
    <name evidence="2" type="ORF">AKJ09_11142</name>
</gene>
<dbReference type="Gene3D" id="3.90.25.10">
    <property type="entry name" value="UDP-galactose 4-epimerase, domain 1"/>
    <property type="match status" value="1"/>
</dbReference>
<dbReference type="Gene3D" id="3.40.50.720">
    <property type="entry name" value="NAD(P)-binding Rossmann-like Domain"/>
    <property type="match status" value="1"/>
</dbReference>
<evidence type="ECO:0000259" key="1">
    <source>
        <dbReference type="Pfam" id="PF05368"/>
    </source>
</evidence>
<accession>A0A0K1QFE0</accession>
<feature type="domain" description="NmrA-like" evidence="1">
    <location>
        <begin position="3"/>
        <end position="252"/>
    </location>
</feature>
<keyword evidence="3" id="KW-1185">Reference proteome</keyword>
<dbReference type="InterPro" id="IPR036291">
    <property type="entry name" value="NAD(P)-bd_dom_sf"/>
</dbReference>
<dbReference type="Proteomes" id="UP000064967">
    <property type="component" value="Chromosome"/>
</dbReference>
<dbReference type="AlphaFoldDB" id="A0A0K1QFE0"/>
<dbReference type="SUPFAM" id="SSF51735">
    <property type="entry name" value="NAD(P)-binding Rossmann-fold domains"/>
    <property type="match status" value="1"/>
</dbReference>
<dbReference type="RefSeq" id="WP_146655083.1">
    <property type="nucleotide sequence ID" value="NZ_CP012333.1"/>
</dbReference>
<dbReference type="InterPro" id="IPR051604">
    <property type="entry name" value="Ergot_Alk_Oxidoreductase"/>
</dbReference>
<organism evidence="2 3">
    <name type="scientific">Labilithrix luteola</name>
    <dbReference type="NCBI Taxonomy" id="1391654"/>
    <lineage>
        <taxon>Bacteria</taxon>
        <taxon>Pseudomonadati</taxon>
        <taxon>Myxococcota</taxon>
        <taxon>Polyangia</taxon>
        <taxon>Polyangiales</taxon>
        <taxon>Labilitrichaceae</taxon>
        <taxon>Labilithrix</taxon>
    </lineage>
</organism>
<dbReference type="OrthoDB" id="319724at2"/>
<dbReference type="Pfam" id="PF05368">
    <property type="entry name" value="NmrA"/>
    <property type="match status" value="1"/>
</dbReference>
<dbReference type="STRING" id="1391654.AKJ09_11142"/>
<dbReference type="EMBL" id="CP012333">
    <property type="protein sequence ID" value="AKV04479.1"/>
    <property type="molecule type" value="Genomic_DNA"/>
</dbReference>
<reference evidence="2 3" key="1">
    <citation type="submission" date="2015-08" db="EMBL/GenBank/DDBJ databases">
        <authorList>
            <person name="Babu N.S."/>
            <person name="Beckwith C.J."/>
            <person name="Beseler K.G."/>
            <person name="Brison A."/>
            <person name="Carone J.V."/>
            <person name="Caskin T.P."/>
            <person name="Diamond M."/>
            <person name="Durham M.E."/>
            <person name="Foxe J.M."/>
            <person name="Go M."/>
            <person name="Henderson B.A."/>
            <person name="Jones I.B."/>
            <person name="McGettigan J.A."/>
            <person name="Micheletti S.J."/>
            <person name="Nasrallah M.E."/>
            <person name="Ortiz D."/>
            <person name="Piller C.R."/>
            <person name="Privatt S.R."/>
            <person name="Schneider S.L."/>
            <person name="Sharp S."/>
            <person name="Smith T.C."/>
            <person name="Stanton J.D."/>
            <person name="Ullery H.E."/>
            <person name="Wilson R.J."/>
            <person name="Serrano M.G."/>
            <person name="Buck G."/>
            <person name="Lee V."/>
            <person name="Wang Y."/>
            <person name="Carvalho R."/>
            <person name="Voegtly L."/>
            <person name="Shi R."/>
            <person name="Duckworth R."/>
            <person name="Johnson A."/>
            <person name="Loviza R."/>
            <person name="Walstead R."/>
            <person name="Shah Z."/>
            <person name="Kiflezghi M."/>
            <person name="Wade K."/>
            <person name="Ball S.L."/>
            <person name="Bradley K.W."/>
            <person name="Asai D.J."/>
            <person name="Bowman C.A."/>
            <person name="Russell D.A."/>
            <person name="Pope W.H."/>
            <person name="Jacobs-Sera D."/>
            <person name="Hendrix R.W."/>
            <person name="Hatfull G.F."/>
        </authorList>
    </citation>
    <scope>NUCLEOTIDE SEQUENCE [LARGE SCALE GENOMIC DNA]</scope>
    <source>
        <strain evidence="2 3">DSM 27648</strain>
    </source>
</reference>
<proteinExistence type="predicted"/>